<feature type="compositionally biased region" description="Basic residues" evidence="1">
    <location>
        <begin position="396"/>
        <end position="405"/>
    </location>
</feature>
<protein>
    <submittedName>
        <fullName evidence="3">Endonuclease/exonuclease/phosphatase family protein</fullName>
    </submittedName>
</protein>
<keyword evidence="3" id="KW-0255">Endonuclease</keyword>
<evidence type="ECO:0000313" key="4">
    <source>
        <dbReference type="Proteomes" id="UP001152321"/>
    </source>
</evidence>
<organism evidence="3 4">
    <name type="scientific">Bdellovibrio svalbardensis</name>
    <dbReference type="NCBI Taxonomy" id="2972972"/>
    <lineage>
        <taxon>Bacteria</taxon>
        <taxon>Pseudomonadati</taxon>
        <taxon>Bdellovibrionota</taxon>
        <taxon>Bdellovibrionia</taxon>
        <taxon>Bdellovibrionales</taxon>
        <taxon>Pseudobdellovibrionaceae</taxon>
        <taxon>Bdellovibrio</taxon>
    </lineage>
</organism>
<dbReference type="Gene3D" id="3.60.10.10">
    <property type="entry name" value="Endonuclease/exonuclease/phosphatase"/>
    <property type="match status" value="1"/>
</dbReference>
<dbReference type="Pfam" id="PF19580">
    <property type="entry name" value="Exo_endo_phos_3"/>
    <property type="match status" value="1"/>
</dbReference>
<feature type="region of interest" description="Disordered" evidence="1">
    <location>
        <begin position="368"/>
        <end position="405"/>
    </location>
</feature>
<dbReference type="InterPro" id="IPR036691">
    <property type="entry name" value="Endo/exonu/phosph_ase_sf"/>
</dbReference>
<evidence type="ECO:0000256" key="1">
    <source>
        <dbReference type="SAM" id="MobiDB-lite"/>
    </source>
</evidence>
<keyword evidence="4" id="KW-1185">Reference proteome</keyword>
<dbReference type="GO" id="GO:0004519">
    <property type="term" value="F:endonuclease activity"/>
    <property type="evidence" value="ECO:0007669"/>
    <property type="project" value="UniProtKB-KW"/>
</dbReference>
<dbReference type="SUPFAM" id="SSF56219">
    <property type="entry name" value="DNase I-like"/>
    <property type="match status" value="1"/>
</dbReference>
<gene>
    <name evidence="3" type="ORF">NWE73_07405</name>
</gene>
<dbReference type="InterPro" id="IPR005135">
    <property type="entry name" value="Endo/exonuclease/phosphatase"/>
</dbReference>
<dbReference type="EMBL" id="JANRMI010000002">
    <property type="protein sequence ID" value="MDG0816185.1"/>
    <property type="molecule type" value="Genomic_DNA"/>
</dbReference>
<proteinExistence type="predicted"/>
<feature type="compositionally biased region" description="Basic and acidic residues" evidence="1">
    <location>
        <begin position="376"/>
        <end position="395"/>
    </location>
</feature>
<name>A0ABT6DIY4_9BACT</name>
<dbReference type="RefSeq" id="WP_277577662.1">
    <property type="nucleotide sequence ID" value="NZ_JANRMI010000002.1"/>
</dbReference>
<accession>A0ABT6DIY4</accession>
<sequence>MKNLRSVQNISTLLMALFFALLTGCAVSFQKNKWSLPEKAPNEVSLMSFNMENLFDTVHTEGHEDYTYLPLYVKQGDPKMRQGCVDSTDSDYRRNECLSTNWTPEALDKKLTNISKVVLDVDGQGPDNLMIIEIESDVVLHKLNTEYLKPAKYITEVIIDGPDKRGINVAFLSRFPLVGKPILHPIPWKAENDKDQKWMERSRRILEVTVKAPNGDPMTFFVAHFPSQSNPTYWRKQIAQFLAELVKSKGPNAIVIAGGDLNISHEEEESAHIFRDILGQAGAVSHFVGCESCPGSHNYKKSWSFLDAQIYGKGLLADGTASYELEPKTIDVIRYNPVHLSKGKYPKRWDNDAQEGVSDHFPLYARLKQRSAAKNPVKEEAPPEKKAEKKTDNKPAKKKAAKKAS</sequence>
<dbReference type="Proteomes" id="UP001152321">
    <property type="component" value="Unassembled WGS sequence"/>
</dbReference>
<keyword evidence="3" id="KW-0378">Hydrolase</keyword>
<comment type="caution">
    <text evidence="3">The sequence shown here is derived from an EMBL/GenBank/DDBJ whole genome shotgun (WGS) entry which is preliminary data.</text>
</comment>
<reference evidence="3" key="1">
    <citation type="submission" date="2022-08" db="EMBL/GenBank/DDBJ databases">
        <title>Novel Bdellovibrio Species Isolated from Svalbard: Designation Bdellovibrio svalbardensis.</title>
        <authorList>
            <person name="Mitchell R.J."/>
            <person name="Choi S.Y."/>
        </authorList>
    </citation>
    <scope>NUCLEOTIDE SEQUENCE</scope>
    <source>
        <strain evidence="3">PAP01</strain>
    </source>
</reference>
<feature type="domain" description="Endonuclease/exonuclease/phosphatase" evidence="2">
    <location>
        <begin position="99"/>
        <end position="368"/>
    </location>
</feature>
<dbReference type="PROSITE" id="PS51257">
    <property type="entry name" value="PROKAR_LIPOPROTEIN"/>
    <property type="match status" value="1"/>
</dbReference>
<evidence type="ECO:0000259" key="2">
    <source>
        <dbReference type="Pfam" id="PF19580"/>
    </source>
</evidence>
<keyword evidence="3" id="KW-0540">Nuclease</keyword>
<evidence type="ECO:0000313" key="3">
    <source>
        <dbReference type="EMBL" id="MDG0816185.1"/>
    </source>
</evidence>